<protein>
    <recommendedName>
        <fullName evidence="7 8">Large ribosomal subunit protein bL31</fullName>
    </recommendedName>
</protein>
<evidence type="ECO:0000313" key="10">
    <source>
        <dbReference type="Proteomes" id="UP001331561"/>
    </source>
</evidence>
<dbReference type="PROSITE" id="PS01143">
    <property type="entry name" value="RIBOSOMAL_L31"/>
    <property type="match status" value="1"/>
</dbReference>
<gene>
    <name evidence="8 9" type="primary">rpmE</name>
    <name evidence="9" type="ORF">VVD49_21585</name>
</gene>
<organism evidence="9 10">
    <name type="scientific">Uliginosibacterium silvisoli</name>
    <dbReference type="NCBI Taxonomy" id="3114758"/>
    <lineage>
        <taxon>Bacteria</taxon>
        <taxon>Pseudomonadati</taxon>
        <taxon>Pseudomonadota</taxon>
        <taxon>Betaproteobacteria</taxon>
        <taxon>Rhodocyclales</taxon>
        <taxon>Zoogloeaceae</taxon>
        <taxon>Uliginosibacterium</taxon>
    </lineage>
</organism>
<comment type="function">
    <text evidence="8">Binds the 23S rRNA.</text>
</comment>
<evidence type="ECO:0000313" key="9">
    <source>
        <dbReference type="EMBL" id="MEC5388340.1"/>
    </source>
</evidence>
<feature type="binding site" evidence="8">
    <location>
        <position position="41"/>
    </location>
    <ligand>
        <name>Zn(2+)</name>
        <dbReference type="ChEBI" id="CHEBI:29105"/>
    </ligand>
</feature>
<comment type="similarity">
    <text evidence="1 8">Belongs to the bacterial ribosomal protein bL31 family. Type A subfamily.</text>
</comment>
<comment type="cofactor">
    <cofactor evidence="8">
        <name>Zn(2+)</name>
        <dbReference type="ChEBI" id="CHEBI:29105"/>
    </cofactor>
    <text evidence="8">Binds 1 zinc ion per subunit.</text>
</comment>
<evidence type="ECO:0000256" key="1">
    <source>
        <dbReference type="ARBA" id="ARBA00009296"/>
    </source>
</evidence>
<dbReference type="Proteomes" id="UP001331561">
    <property type="component" value="Unassembled WGS sequence"/>
</dbReference>
<evidence type="ECO:0000256" key="6">
    <source>
        <dbReference type="ARBA" id="ARBA00023274"/>
    </source>
</evidence>
<accession>A0ABU6KAK3</accession>
<evidence type="ECO:0000256" key="2">
    <source>
        <dbReference type="ARBA" id="ARBA00011838"/>
    </source>
</evidence>
<evidence type="ECO:0000256" key="3">
    <source>
        <dbReference type="ARBA" id="ARBA00022730"/>
    </source>
</evidence>
<dbReference type="HAMAP" id="MF_00501">
    <property type="entry name" value="Ribosomal_bL31_1"/>
    <property type="match status" value="1"/>
</dbReference>
<keyword evidence="4 8" id="KW-0694">RNA-binding</keyword>
<dbReference type="Pfam" id="PF01197">
    <property type="entry name" value="Ribosomal_L31"/>
    <property type="match status" value="1"/>
</dbReference>
<keyword evidence="8" id="KW-0862">Zinc</keyword>
<feature type="binding site" evidence="8">
    <location>
        <position position="38"/>
    </location>
    <ligand>
        <name>Zn(2+)</name>
        <dbReference type="ChEBI" id="CHEBI:29105"/>
    </ligand>
</feature>
<dbReference type="InterPro" id="IPR002150">
    <property type="entry name" value="Ribosomal_bL31"/>
</dbReference>
<evidence type="ECO:0000256" key="7">
    <source>
        <dbReference type="ARBA" id="ARBA00035687"/>
    </source>
</evidence>
<evidence type="ECO:0000256" key="4">
    <source>
        <dbReference type="ARBA" id="ARBA00022884"/>
    </source>
</evidence>
<dbReference type="InterPro" id="IPR034704">
    <property type="entry name" value="Ribosomal_bL28/bL31-like_sf"/>
</dbReference>
<dbReference type="PRINTS" id="PR01249">
    <property type="entry name" value="RIBOSOMALL31"/>
</dbReference>
<feature type="binding site" evidence="8">
    <location>
        <position position="18"/>
    </location>
    <ligand>
        <name>Zn(2+)</name>
        <dbReference type="ChEBI" id="CHEBI:29105"/>
    </ligand>
</feature>
<dbReference type="PANTHER" id="PTHR33280">
    <property type="entry name" value="50S RIBOSOMAL PROTEIN L31, CHLOROPLASTIC"/>
    <property type="match status" value="1"/>
</dbReference>
<keyword evidence="3 8" id="KW-0699">rRNA-binding</keyword>
<comment type="subunit">
    <text evidence="2 8">Part of the 50S ribosomal subunit.</text>
</comment>
<dbReference type="SUPFAM" id="SSF143800">
    <property type="entry name" value="L28p-like"/>
    <property type="match status" value="1"/>
</dbReference>
<comment type="caution">
    <text evidence="9">The sequence shown here is derived from an EMBL/GenBank/DDBJ whole genome shotgun (WGS) entry which is preliminary data.</text>
</comment>
<dbReference type="Gene3D" id="4.10.830.30">
    <property type="entry name" value="Ribosomal protein L31"/>
    <property type="match status" value="1"/>
</dbReference>
<reference evidence="9 10" key="1">
    <citation type="submission" date="2024-01" db="EMBL/GenBank/DDBJ databases">
        <title>Uliginosibacterium soil sp. nov.</title>
        <authorList>
            <person name="Lv Y."/>
        </authorList>
    </citation>
    <scope>NUCLEOTIDE SEQUENCE [LARGE SCALE GENOMIC DNA]</scope>
    <source>
        <strain evidence="9 10">H3</strain>
    </source>
</reference>
<evidence type="ECO:0000256" key="8">
    <source>
        <dbReference type="HAMAP-Rule" id="MF_00501"/>
    </source>
</evidence>
<sequence length="70" mass="7886">MKADTHPNFVEVQVTCSCGNTFKTSSTLGKPNYHIEVCSECHPFWTGKQKVMDTAGRIERFRNKYGSKSA</sequence>
<dbReference type="NCBIfam" id="NF001809">
    <property type="entry name" value="PRK00528.1"/>
    <property type="match status" value="1"/>
</dbReference>
<keyword evidence="5 8" id="KW-0689">Ribosomal protein</keyword>
<name>A0ABU6KAK3_9RHOO</name>
<dbReference type="NCBIfam" id="NF000612">
    <property type="entry name" value="PRK00019.1"/>
    <property type="match status" value="1"/>
</dbReference>
<dbReference type="GO" id="GO:0005840">
    <property type="term" value="C:ribosome"/>
    <property type="evidence" value="ECO:0007669"/>
    <property type="project" value="UniProtKB-KW"/>
</dbReference>
<dbReference type="InterPro" id="IPR027491">
    <property type="entry name" value="Ribosomal_bL31_A"/>
</dbReference>
<proteinExistence type="inferred from homology"/>
<keyword evidence="10" id="KW-1185">Reference proteome</keyword>
<feature type="binding site" evidence="8">
    <location>
        <position position="16"/>
    </location>
    <ligand>
        <name>Zn(2+)</name>
        <dbReference type="ChEBI" id="CHEBI:29105"/>
    </ligand>
</feature>
<dbReference type="NCBIfam" id="TIGR00105">
    <property type="entry name" value="L31"/>
    <property type="match status" value="1"/>
</dbReference>
<dbReference type="RefSeq" id="WP_327601311.1">
    <property type="nucleotide sequence ID" value="NZ_JAYXHS010000005.1"/>
</dbReference>
<dbReference type="EMBL" id="JAYXHS010000005">
    <property type="protein sequence ID" value="MEC5388340.1"/>
    <property type="molecule type" value="Genomic_DNA"/>
</dbReference>
<keyword evidence="8" id="KW-0479">Metal-binding</keyword>
<dbReference type="PANTHER" id="PTHR33280:SF6">
    <property type="entry name" value="LARGE RIBOSOMAL SUBUNIT PROTEIN BL31A"/>
    <property type="match status" value="1"/>
</dbReference>
<keyword evidence="6 8" id="KW-0687">Ribonucleoprotein</keyword>
<dbReference type="InterPro" id="IPR042105">
    <property type="entry name" value="Ribosomal_bL31_sf"/>
</dbReference>
<evidence type="ECO:0000256" key="5">
    <source>
        <dbReference type="ARBA" id="ARBA00022980"/>
    </source>
</evidence>